<dbReference type="Pfam" id="PF01171">
    <property type="entry name" value="ATP_bind_3"/>
    <property type="match status" value="1"/>
</dbReference>
<comment type="caution">
    <text evidence="10">The sequence shown here is derived from an EMBL/GenBank/DDBJ whole genome shotgun (WGS) entry which is preliminary data.</text>
</comment>
<evidence type="ECO:0000256" key="3">
    <source>
        <dbReference type="ARBA" id="ARBA00022598"/>
    </source>
</evidence>
<keyword evidence="6 8" id="KW-0067">ATP-binding</keyword>
<dbReference type="InterPro" id="IPR014729">
    <property type="entry name" value="Rossmann-like_a/b/a_fold"/>
</dbReference>
<reference evidence="10 11" key="1">
    <citation type="submission" date="2017-10" db="EMBL/GenBank/DDBJ databases">
        <title>Nyctiphanis sp. nov., isolated from the stomach of the euphausiid Nyctiphanes simplex (Hansen, 1911) in the Gulf of California.</title>
        <authorList>
            <person name="Gomez-Gil B."/>
            <person name="Aguilar-Mendez M."/>
            <person name="Lopez-Cortes A."/>
            <person name="Gomez-Gutierrez J."/>
            <person name="Roque A."/>
            <person name="Lang E."/>
            <person name="Gonzalez-Castillo A."/>
        </authorList>
    </citation>
    <scope>NUCLEOTIDE SEQUENCE [LARGE SCALE GENOMIC DNA]</scope>
    <source>
        <strain evidence="10 11">CAIM 600</strain>
    </source>
</reference>
<dbReference type="Gene3D" id="3.40.50.620">
    <property type="entry name" value="HUPs"/>
    <property type="match status" value="1"/>
</dbReference>
<evidence type="ECO:0000259" key="9">
    <source>
        <dbReference type="SMART" id="SM00977"/>
    </source>
</evidence>
<comment type="function">
    <text evidence="8">Ligates lysine onto the cytidine present at position 34 of the AUA codon-specific tRNA(Ile) that contains the anticodon CAU, in an ATP-dependent manner. Cytidine is converted to lysidine, thus changing the amino acid specificity of the tRNA from methionine to isoleucine.</text>
</comment>
<dbReference type="InterPro" id="IPR012796">
    <property type="entry name" value="Lysidine-tRNA-synth_C"/>
</dbReference>
<dbReference type="NCBIfam" id="TIGR02433">
    <property type="entry name" value="lysidine_TilS_C"/>
    <property type="match status" value="1"/>
</dbReference>
<dbReference type="PANTHER" id="PTHR43033:SF1">
    <property type="entry name" value="TRNA(ILE)-LYSIDINE SYNTHASE-RELATED"/>
    <property type="match status" value="1"/>
</dbReference>
<sequence>MLFSRFENCLDRFLSSPTQVILAFSGGLDSRVMLDLLATYRDVHPQHNYLVVHVHHGLSPNADDWQKRCQAWATEAGFPFVCQRVNLELKGKSLEREAREARYKAISSLMEAGAVALTGQHADDQVETFMLALKRGSGPAGLASMPERRPMQSGWLLRPLLTVSRADIEDYGEEQGLSWLEDESNSDLRFDRNFLRHQWLPVARTRWPGMDKAIQRTAALCAEQESLLDEVLSQFDNALFADDGALLLSPLTGKSENMVNALIRRWFKISNVPVPSQAQLTQVKSTVIDAAKDANPLLHLSGHQLRRYHDRLYLLREMQDISHWQGVLAPHQALKLPDELGQLQLIEPDGSGLLMRAPAADERITVSFNPEGLFARPLGRQGKRKLKKLFQEYGVPSWNRRRTPIIFYNSELAAVVGLFVCQGFEGNELALSLLKD</sequence>
<comment type="subcellular location">
    <subcellularLocation>
        <location evidence="1 8">Cytoplasm</location>
    </subcellularLocation>
</comment>
<keyword evidence="3 8" id="KW-0436">Ligase</keyword>
<dbReference type="PANTHER" id="PTHR43033">
    <property type="entry name" value="TRNA(ILE)-LYSIDINE SYNTHASE-RELATED"/>
    <property type="match status" value="1"/>
</dbReference>
<keyword evidence="5 8" id="KW-0547">Nucleotide-binding</keyword>
<dbReference type="SUPFAM" id="SSF82829">
    <property type="entry name" value="MesJ substrate recognition domain-like"/>
    <property type="match status" value="1"/>
</dbReference>
<dbReference type="EC" id="6.3.4.19" evidence="8"/>
<feature type="domain" description="Lysidine-tRNA(Ile) synthetase C-terminal" evidence="9">
    <location>
        <begin position="364"/>
        <end position="431"/>
    </location>
</feature>
<dbReference type="GO" id="GO:0006400">
    <property type="term" value="P:tRNA modification"/>
    <property type="evidence" value="ECO:0007669"/>
    <property type="project" value="UniProtKB-UniRule"/>
</dbReference>
<dbReference type="InterPro" id="IPR011063">
    <property type="entry name" value="TilS/TtcA_N"/>
</dbReference>
<comment type="domain">
    <text evidence="8">The N-terminal region contains the highly conserved SGGXDS motif, predicted to be a P-loop motif involved in ATP binding.</text>
</comment>
<comment type="catalytic activity">
    <reaction evidence="7 8">
        <text>cytidine(34) in tRNA(Ile2) + L-lysine + ATP = lysidine(34) in tRNA(Ile2) + AMP + diphosphate + H(+)</text>
        <dbReference type="Rhea" id="RHEA:43744"/>
        <dbReference type="Rhea" id="RHEA-COMP:10625"/>
        <dbReference type="Rhea" id="RHEA-COMP:10670"/>
        <dbReference type="ChEBI" id="CHEBI:15378"/>
        <dbReference type="ChEBI" id="CHEBI:30616"/>
        <dbReference type="ChEBI" id="CHEBI:32551"/>
        <dbReference type="ChEBI" id="CHEBI:33019"/>
        <dbReference type="ChEBI" id="CHEBI:82748"/>
        <dbReference type="ChEBI" id="CHEBI:83665"/>
        <dbReference type="ChEBI" id="CHEBI:456215"/>
        <dbReference type="EC" id="6.3.4.19"/>
    </reaction>
</comment>
<dbReference type="NCBIfam" id="TIGR02432">
    <property type="entry name" value="lysidine_TilS_N"/>
    <property type="match status" value="1"/>
</dbReference>
<dbReference type="Gene3D" id="1.20.59.20">
    <property type="match status" value="1"/>
</dbReference>
<dbReference type="GO" id="GO:0005524">
    <property type="term" value="F:ATP binding"/>
    <property type="evidence" value="ECO:0007669"/>
    <property type="project" value="UniProtKB-UniRule"/>
</dbReference>
<evidence type="ECO:0000256" key="8">
    <source>
        <dbReference type="HAMAP-Rule" id="MF_01161"/>
    </source>
</evidence>
<evidence type="ECO:0000256" key="2">
    <source>
        <dbReference type="ARBA" id="ARBA00022490"/>
    </source>
</evidence>
<dbReference type="Pfam" id="PF09179">
    <property type="entry name" value="TilS"/>
    <property type="match status" value="1"/>
</dbReference>
<evidence type="ECO:0000256" key="6">
    <source>
        <dbReference type="ARBA" id="ARBA00022840"/>
    </source>
</evidence>
<keyword evidence="4 8" id="KW-0819">tRNA processing</keyword>
<feature type="binding site" evidence="8">
    <location>
        <begin position="25"/>
        <end position="30"/>
    </location>
    <ligand>
        <name>ATP</name>
        <dbReference type="ChEBI" id="CHEBI:30616"/>
    </ligand>
</feature>
<accession>A0A4Q0YNH4</accession>
<evidence type="ECO:0000313" key="11">
    <source>
        <dbReference type="Proteomes" id="UP000290287"/>
    </source>
</evidence>
<comment type="similarity">
    <text evidence="8">Belongs to the tRNA(Ile)-lysidine synthase family.</text>
</comment>
<evidence type="ECO:0000256" key="1">
    <source>
        <dbReference type="ARBA" id="ARBA00004496"/>
    </source>
</evidence>
<dbReference type="SUPFAM" id="SSF56037">
    <property type="entry name" value="PheT/TilS domain"/>
    <property type="match status" value="1"/>
</dbReference>
<gene>
    <name evidence="8 10" type="primary">tilS</name>
    <name evidence="10" type="ORF">CS022_15000</name>
</gene>
<evidence type="ECO:0000256" key="7">
    <source>
        <dbReference type="ARBA" id="ARBA00048539"/>
    </source>
</evidence>
<evidence type="ECO:0000313" key="10">
    <source>
        <dbReference type="EMBL" id="RXJ72500.1"/>
    </source>
</evidence>
<dbReference type="Pfam" id="PF11734">
    <property type="entry name" value="TilS_C"/>
    <property type="match status" value="1"/>
</dbReference>
<dbReference type="GO" id="GO:0005737">
    <property type="term" value="C:cytoplasm"/>
    <property type="evidence" value="ECO:0007669"/>
    <property type="project" value="UniProtKB-SubCell"/>
</dbReference>
<dbReference type="SMART" id="SM00977">
    <property type="entry name" value="TilS_C"/>
    <property type="match status" value="1"/>
</dbReference>
<keyword evidence="2 8" id="KW-0963">Cytoplasm</keyword>
<dbReference type="GO" id="GO:0032267">
    <property type="term" value="F:tRNA(Ile)-lysidine synthase activity"/>
    <property type="evidence" value="ECO:0007669"/>
    <property type="project" value="UniProtKB-EC"/>
</dbReference>
<dbReference type="InterPro" id="IPR015262">
    <property type="entry name" value="tRNA_Ile_lys_synt_subst-bd"/>
</dbReference>
<dbReference type="InterPro" id="IPR012094">
    <property type="entry name" value="tRNA_Ile_lys_synt"/>
</dbReference>
<keyword evidence="11" id="KW-1185">Reference proteome</keyword>
<dbReference type="SUPFAM" id="SSF52402">
    <property type="entry name" value="Adenine nucleotide alpha hydrolases-like"/>
    <property type="match status" value="1"/>
</dbReference>
<dbReference type="RefSeq" id="WP_129122963.1">
    <property type="nucleotide sequence ID" value="NZ_PEIB01000019.1"/>
</dbReference>
<dbReference type="AlphaFoldDB" id="A0A4Q0YNH4"/>
<evidence type="ECO:0000256" key="4">
    <source>
        <dbReference type="ARBA" id="ARBA00022694"/>
    </source>
</evidence>
<dbReference type="EMBL" id="PEIB01000019">
    <property type="protein sequence ID" value="RXJ72500.1"/>
    <property type="molecule type" value="Genomic_DNA"/>
</dbReference>
<organism evidence="10 11">
    <name type="scientific">Veronia nyctiphanis</name>
    <dbReference type="NCBI Taxonomy" id="1278244"/>
    <lineage>
        <taxon>Bacteria</taxon>
        <taxon>Pseudomonadati</taxon>
        <taxon>Pseudomonadota</taxon>
        <taxon>Gammaproteobacteria</taxon>
        <taxon>Vibrionales</taxon>
        <taxon>Vibrionaceae</taxon>
        <taxon>Veronia</taxon>
    </lineage>
</organism>
<evidence type="ECO:0000256" key="5">
    <source>
        <dbReference type="ARBA" id="ARBA00022741"/>
    </source>
</evidence>
<dbReference type="CDD" id="cd01992">
    <property type="entry name" value="TilS_N"/>
    <property type="match status" value="1"/>
</dbReference>
<dbReference type="HAMAP" id="MF_01161">
    <property type="entry name" value="tRNA_Ile_lys_synt"/>
    <property type="match status" value="1"/>
</dbReference>
<name>A0A4Q0YNH4_9GAMM</name>
<dbReference type="InterPro" id="IPR012795">
    <property type="entry name" value="tRNA_Ile_lys_synt_N"/>
</dbReference>
<proteinExistence type="inferred from homology"/>
<dbReference type="Proteomes" id="UP000290287">
    <property type="component" value="Unassembled WGS sequence"/>
</dbReference>
<dbReference type="OrthoDB" id="9807403at2"/>
<protein>
    <recommendedName>
        <fullName evidence="8">tRNA(Ile)-lysidine synthase</fullName>
        <ecNumber evidence="8">6.3.4.19</ecNumber>
    </recommendedName>
    <alternativeName>
        <fullName evidence="8">tRNA(Ile)-2-lysyl-cytidine synthase</fullName>
    </alternativeName>
    <alternativeName>
        <fullName evidence="8">tRNA(Ile)-lysidine synthetase</fullName>
    </alternativeName>
</protein>